<sequence>LDFEHIRTEVANNSLENRETIYKNNNKDQIHKIIELLSDKDYCYR</sequence>
<accession>A0ACA9NG02</accession>
<proteinExistence type="predicted"/>
<organism evidence="1 2">
    <name type="scientific">Scutellospora calospora</name>
    <dbReference type="NCBI Taxonomy" id="85575"/>
    <lineage>
        <taxon>Eukaryota</taxon>
        <taxon>Fungi</taxon>
        <taxon>Fungi incertae sedis</taxon>
        <taxon>Mucoromycota</taxon>
        <taxon>Glomeromycotina</taxon>
        <taxon>Glomeromycetes</taxon>
        <taxon>Diversisporales</taxon>
        <taxon>Gigasporaceae</taxon>
        <taxon>Scutellospora</taxon>
    </lineage>
</organism>
<evidence type="ECO:0000313" key="1">
    <source>
        <dbReference type="EMBL" id="CAG8652440.1"/>
    </source>
</evidence>
<keyword evidence="2" id="KW-1185">Reference proteome</keyword>
<comment type="caution">
    <text evidence="1">The sequence shown here is derived from an EMBL/GenBank/DDBJ whole genome shotgun (WGS) entry which is preliminary data.</text>
</comment>
<dbReference type="Proteomes" id="UP000789860">
    <property type="component" value="Unassembled WGS sequence"/>
</dbReference>
<name>A0ACA9NG02_9GLOM</name>
<feature type="non-terminal residue" evidence="1">
    <location>
        <position position="1"/>
    </location>
</feature>
<evidence type="ECO:0000313" key="2">
    <source>
        <dbReference type="Proteomes" id="UP000789860"/>
    </source>
</evidence>
<reference evidence="1" key="1">
    <citation type="submission" date="2021-06" db="EMBL/GenBank/DDBJ databases">
        <authorList>
            <person name="Kallberg Y."/>
            <person name="Tangrot J."/>
            <person name="Rosling A."/>
        </authorList>
    </citation>
    <scope>NUCLEOTIDE SEQUENCE</scope>
    <source>
        <strain evidence="1">AU212A</strain>
    </source>
</reference>
<gene>
    <name evidence="1" type="ORF">SCALOS_LOCUS8711</name>
</gene>
<protein>
    <submittedName>
        <fullName evidence="1">3410_t:CDS:1</fullName>
    </submittedName>
</protein>
<dbReference type="EMBL" id="CAJVPM010024139">
    <property type="protein sequence ID" value="CAG8652440.1"/>
    <property type="molecule type" value="Genomic_DNA"/>
</dbReference>